<feature type="binding site" evidence="8">
    <location>
        <position position="104"/>
    </location>
    <ligand>
        <name>substrate</name>
    </ligand>
</feature>
<feature type="binding site" evidence="8">
    <location>
        <begin position="207"/>
        <end position="209"/>
    </location>
    <ligand>
        <name>substrate</name>
    </ligand>
</feature>
<dbReference type="Proteomes" id="UP000008139">
    <property type="component" value="Chromosome"/>
</dbReference>
<feature type="domain" description="PDZ" evidence="9">
    <location>
        <begin position="348"/>
        <end position="428"/>
    </location>
</feature>
<feature type="binding site" evidence="8">
    <location>
        <begin position="225"/>
        <end position="229"/>
    </location>
    <ligand>
        <name>substrate</name>
    </ligand>
</feature>
<keyword evidence="3" id="KW-0732">Signal</keyword>
<feature type="domain" description="PDZ" evidence="9">
    <location>
        <begin position="250"/>
        <end position="315"/>
    </location>
</feature>
<dbReference type="Pfam" id="PF00595">
    <property type="entry name" value="PDZ"/>
    <property type="match status" value="1"/>
</dbReference>
<dbReference type="PRINTS" id="PR00834">
    <property type="entry name" value="PROTEASES2C"/>
</dbReference>
<reference evidence="10 11" key="1">
    <citation type="journal article" date="2011" name="Stand. Genomic Sci.">
        <title>Complete genome sequence of the thermophilic sulfur-reducer Hippea maritima type strain (MH(2)).</title>
        <authorList>
            <person name="Huntemann M."/>
            <person name="Lu M."/>
            <person name="Nolan M."/>
            <person name="Lapidus A."/>
            <person name="Lucas S."/>
            <person name="Hammon N."/>
            <person name="Deshpande S."/>
            <person name="Cheng J.F."/>
            <person name="Tapia R."/>
            <person name="Han C."/>
            <person name="Goodwin L."/>
            <person name="Pitluck S."/>
            <person name="Liolios K."/>
            <person name="Pagani I."/>
            <person name="Ivanova N."/>
            <person name="Ovchinikova G."/>
            <person name="Pati A."/>
            <person name="Chen A."/>
            <person name="Palaniappan K."/>
            <person name="Land M."/>
            <person name="Hauser L."/>
            <person name="Jeffries C.D."/>
            <person name="Detter J.C."/>
            <person name="Brambilla E.M."/>
            <person name="Rohde M."/>
            <person name="Spring S."/>
            <person name="Goker M."/>
            <person name="Woyke T."/>
            <person name="Bristow J."/>
            <person name="Eisen J.A."/>
            <person name="Markowitz V."/>
            <person name="Hugenholtz P."/>
            <person name="Kyrpides N.C."/>
            <person name="Klenk H.P."/>
            <person name="Mavromatis K."/>
        </authorList>
    </citation>
    <scope>NUCLEOTIDE SEQUENCE [LARGE SCALE GENOMIC DNA]</scope>
    <source>
        <strain evidence="11">ATCC 700847 / DSM 10411 / MH2</strain>
    </source>
</reference>
<keyword evidence="4" id="KW-0677">Repeat</keyword>
<evidence type="ECO:0000256" key="7">
    <source>
        <dbReference type="PIRSR" id="PIRSR611782-1"/>
    </source>
</evidence>
<dbReference type="NCBIfam" id="TIGR02037">
    <property type="entry name" value="degP_htrA_DO"/>
    <property type="match status" value="1"/>
</dbReference>
<evidence type="ECO:0000256" key="4">
    <source>
        <dbReference type="ARBA" id="ARBA00022737"/>
    </source>
</evidence>
<evidence type="ECO:0000256" key="8">
    <source>
        <dbReference type="PIRSR" id="PIRSR611782-2"/>
    </source>
</evidence>
<protein>
    <submittedName>
        <fullName evidence="10">Protease Do</fullName>
        <ecNumber evidence="10">3.4.21.108</ecNumber>
    </submittedName>
</protein>
<keyword evidence="2 10" id="KW-0645">Protease</keyword>
<comment type="similarity">
    <text evidence="1">Belongs to the peptidase S1C family.</text>
</comment>
<evidence type="ECO:0000313" key="11">
    <source>
        <dbReference type="Proteomes" id="UP000008139"/>
    </source>
</evidence>
<dbReference type="InterPro" id="IPR001478">
    <property type="entry name" value="PDZ"/>
</dbReference>
<keyword evidence="5 10" id="KW-0378">Hydrolase</keyword>
<keyword evidence="6" id="KW-0720">Serine protease</keyword>
<dbReference type="InParanoid" id="F2LUT3"/>
<feature type="active site" description="Charge relay system" evidence="7">
    <location>
        <position position="135"/>
    </location>
</feature>
<dbReference type="PROSITE" id="PS50106">
    <property type="entry name" value="PDZ"/>
    <property type="match status" value="2"/>
</dbReference>
<dbReference type="Pfam" id="PF13180">
    <property type="entry name" value="PDZ_2"/>
    <property type="match status" value="1"/>
</dbReference>
<reference evidence="11" key="2">
    <citation type="submission" date="2011-03" db="EMBL/GenBank/DDBJ databases">
        <title>The complete genome of Hippea maritima DSM 10411.</title>
        <authorList>
            <consortium name="US DOE Joint Genome Institute (JGI-PGF)"/>
            <person name="Lucas S."/>
            <person name="Copeland A."/>
            <person name="Lapidus A."/>
            <person name="Bruce D."/>
            <person name="Goodwin L."/>
            <person name="Pitluck S."/>
            <person name="Peters L."/>
            <person name="Kyrpides N."/>
            <person name="Mavromatis K."/>
            <person name="Pagani I."/>
            <person name="Ivanova N."/>
            <person name="Mikhailova N."/>
            <person name="Lu M."/>
            <person name="Detter J.C."/>
            <person name="Tapia R."/>
            <person name="Han C."/>
            <person name="Land M."/>
            <person name="Hauser L."/>
            <person name="Markowitz V."/>
            <person name="Cheng J.-F."/>
            <person name="Hugenholtz P."/>
            <person name="Woyke T."/>
            <person name="Wu D."/>
            <person name="Spring S."/>
            <person name="Schroeder M."/>
            <person name="Brambilla E."/>
            <person name="Klenk H.-P."/>
            <person name="Eisen J.A."/>
        </authorList>
    </citation>
    <scope>NUCLEOTIDE SEQUENCE [LARGE SCALE GENOMIC DNA]</scope>
    <source>
        <strain evidence="11">ATCC 700847 / DSM 10411 / MH2</strain>
    </source>
</reference>
<dbReference type="eggNOG" id="COG0265">
    <property type="taxonomic scope" value="Bacteria"/>
</dbReference>
<sequence length="461" mass="50019">MKLLRRLYVLSLVFVFVLNAVVFATCLPDIRSVAKKALPAVVNISTTQIVEAPSNPFGFGFDSNDPFNEFFKQFFNNIPVKRKIHALGSGFIISKNGYILTNYHVVRRASTIRVTLLKDKAVYKAKVVGEDPKADIALIKIKPREDLPVLKLGDSSKLEIGDWVVAVGNPFGLNGTVTAGIISAKGRVIGEGPYDHFLQTDAAINPGNSGGPLLNLNGEVVGINTAIVAGGQGIGFAIPINMVKSELPYLMKGEKVKRGYLGVTVQDLTSDAAKALQLKNIEGGAIISQVFKNSPAAKAGLKPGDIIVTINGQPVLSAGDLSYKVFTMKPGVVVDFGIIRNGNNMDIKVKLGRRPTSEEMAENITSIYKTPYGFSVSNITPQLKNKYDIKVEKGVVVVKVEPGSFAYSVGIQPGDVIVKMNYKRVKNIHDLKKIISKSKDKNVVFFNIIRGTTQIFVTIQR</sequence>
<dbReference type="SMART" id="SM00228">
    <property type="entry name" value="PDZ"/>
    <property type="match status" value="2"/>
</dbReference>
<dbReference type="InterPro" id="IPR036034">
    <property type="entry name" value="PDZ_sf"/>
</dbReference>
<dbReference type="FunCoup" id="F2LUT3">
    <property type="interactions" value="410"/>
</dbReference>
<dbReference type="STRING" id="760142.Hipma_0567"/>
<dbReference type="Gene3D" id="2.30.42.10">
    <property type="match status" value="2"/>
</dbReference>
<evidence type="ECO:0000256" key="5">
    <source>
        <dbReference type="ARBA" id="ARBA00022801"/>
    </source>
</evidence>
<dbReference type="PANTHER" id="PTHR22939">
    <property type="entry name" value="SERINE PROTEASE FAMILY S1C HTRA-RELATED"/>
    <property type="match status" value="1"/>
</dbReference>
<feature type="binding site" evidence="8">
    <location>
        <position position="135"/>
    </location>
    <ligand>
        <name>substrate</name>
    </ligand>
</feature>
<dbReference type="SUPFAM" id="SSF50494">
    <property type="entry name" value="Trypsin-like serine proteases"/>
    <property type="match status" value="1"/>
</dbReference>
<dbReference type="EMBL" id="CP002606">
    <property type="protein sequence ID" value="AEA33538.1"/>
    <property type="molecule type" value="Genomic_DNA"/>
</dbReference>
<dbReference type="SUPFAM" id="SSF50156">
    <property type="entry name" value="PDZ domain-like"/>
    <property type="match status" value="2"/>
</dbReference>
<evidence type="ECO:0000256" key="1">
    <source>
        <dbReference type="ARBA" id="ARBA00010541"/>
    </source>
</evidence>
<proteinExistence type="inferred from homology"/>
<evidence type="ECO:0000259" key="9">
    <source>
        <dbReference type="PROSITE" id="PS50106"/>
    </source>
</evidence>
<dbReference type="HOGENOM" id="CLU_020120_1_0_7"/>
<dbReference type="CDD" id="cd10839">
    <property type="entry name" value="cpPDZ1_DegP-like"/>
    <property type="match status" value="1"/>
</dbReference>
<dbReference type="Gene3D" id="2.40.10.120">
    <property type="match status" value="1"/>
</dbReference>
<evidence type="ECO:0000256" key="6">
    <source>
        <dbReference type="ARBA" id="ARBA00022825"/>
    </source>
</evidence>
<gene>
    <name evidence="10" type="ordered locus">Hipma_0567</name>
</gene>
<dbReference type="InterPro" id="IPR011782">
    <property type="entry name" value="Pept_S1C_Do"/>
</dbReference>
<organism evidence="10 11">
    <name type="scientific">Hippea maritima (strain ATCC 700847 / DSM 10411 / MH2)</name>
    <dbReference type="NCBI Taxonomy" id="760142"/>
    <lineage>
        <taxon>Bacteria</taxon>
        <taxon>Pseudomonadati</taxon>
        <taxon>Campylobacterota</taxon>
        <taxon>Desulfurellia</taxon>
        <taxon>Desulfurellales</taxon>
        <taxon>Hippeaceae</taxon>
        <taxon>Hippea</taxon>
    </lineage>
</organism>
<dbReference type="AlphaFoldDB" id="F2LUT3"/>
<accession>F2LUT3</accession>
<dbReference type="GO" id="GO:0006508">
    <property type="term" value="P:proteolysis"/>
    <property type="evidence" value="ECO:0007669"/>
    <property type="project" value="UniProtKB-KW"/>
</dbReference>
<dbReference type="KEGG" id="hmr:Hipma_0567"/>
<evidence type="ECO:0000313" key="10">
    <source>
        <dbReference type="EMBL" id="AEA33538.1"/>
    </source>
</evidence>
<dbReference type="Pfam" id="PF13365">
    <property type="entry name" value="Trypsin_2"/>
    <property type="match status" value="1"/>
</dbReference>
<feature type="active site" description="Charge relay system" evidence="7">
    <location>
        <position position="209"/>
    </location>
</feature>
<dbReference type="EC" id="3.4.21.108" evidence="10"/>
<name>F2LUT3_HIPMA</name>
<dbReference type="InterPro" id="IPR001940">
    <property type="entry name" value="Peptidase_S1C"/>
</dbReference>
<keyword evidence="11" id="KW-1185">Reference proteome</keyword>
<dbReference type="PANTHER" id="PTHR22939:SF129">
    <property type="entry name" value="SERINE PROTEASE HTRA2, MITOCHONDRIAL"/>
    <property type="match status" value="1"/>
</dbReference>
<dbReference type="RefSeq" id="WP_013681579.1">
    <property type="nucleotide sequence ID" value="NC_015318.1"/>
</dbReference>
<evidence type="ECO:0000256" key="2">
    <source>
        <dbReference type="ARBA" id="ARBA00022670"/>
    </source>
</evidence>
<dbReference type="OrthoDB" id="9758917at2"/>
<dbReference type="GO" id="GO:0004252">
    <property type="term" value="F:serine-type endopeptidase activity"/>
    <property type="evidence" value="ECO:0007669"/>
    <property type="project" value="InterPro"/>
</dbReference>
<feature type="active site" description="Charge relay system" evidence="7">
    <location>
        <position position="104"/>
    </location>
</feature>
<dbReference type="InterPro" id="IPR009003">
    <property type="entry name" value="Peptidase_S1_PA"/>
</dbReference>
<evidence type="ECO:0000256" key="3">
    <source>
        <dbReference type="ARBA" id="ARBA00022729"/>
    </source>
</evidence>